<accession>A0ABS4G6U6</accession>
<evidence type="ECO:0000313" key="3">
    <source>
        <dbReference type="Proteomes" id="UP001519271"/>
    </source>
</evidence>
<keyword evidence="2" id="KW-0378">Hydrolase</keyword>
<dbReference type="EC" id="3.1.21.-" evidence="2"/>
<name>A0ABS4G6U6_9CLOT</name>
<organism evidence="2 3">
    <name type="scientific">Youngiibacter multivorans</name>
    <dbReference type="NCBI Taxonomy" id="937251"/>
    <lineage>
        <taxon>Bacteria</taxon>
        <taxon>Bacillati</taxon>
        <taxon>Bacillota</taxon>
        <taxon>Clostridia</taxon>
        <taxon>Eubacteriales</taxon>
        <taxon>Clostridiaceae</taxon>
        <taxon>Youngiibacter</taxon>
    </lineage>
</organism>
<dbReference type="RefSeq" id="WP_245250774.1">
    <property type="nucleotide sequence ID" value="NZ_JAGGKC010000027.1"/>
</dbReference>
<dbReference type="EMBL" id="JAGGKC010000027">
    <property type="protein sequence ID" value="MBP1920281.1"/>
    <property type="molecule type" value="Genomic_DNA"/>
</dbReference>
<evidence type="ECO:0000313" key="2">
    <source>
        <dbReference type="EMBL" id="MBP1920281.1"/>
    </source>
</evidence>
<protein>
    <submittedName>
        <fullName evidence="2">5-methylcytosine-specific restriction protein A</fullName>
        <ecNumber evidence="2">3.1.21.-</ecNumber>
    </submittedName>
</protein>
<sequence>MSSFCKFEIGQIVTNNEIVSEFQCGNMGGMRKSNAKNSLVLISDHMKSLYDDKWTGDILNYTGMGKSGDQSLDFMQNKTLVISRTTGIEVHLFEVLIPTQYI</sequence>
<dbReference type="InterPro" id="IPR058712">
    <property type="entry name" value="SRA_ScoMcrA"/>
</dbReference>
<comment type="caution">
    <text evidence="2">The sequence shown here is derived from an EMBL/GenBank/DDBJ whole genome shotgun (WGS) entry which is preliminary data.</text>
</comment>
<dbReference type="Pfam" id="PF26348">
    <property type="entry name" value="SRA_ScoMcrA"/>
    <property type="match status" value="1"/>
</dbReference>
<keyword evidence="3" id="KW-1185">Reference proteome</keyword>
<feature type="domain" description="ScoMcrA-like SRA" evidence="1">
    <location>
        <begin position="14"/>
        <end position="93"/>
    </location>
</feature>
<gene>
    <name evidence="2" type="ORF">J2Z34_002792</name>
</gene>
<dbReference type="GO" id="GO:0016787">
    <property type="term" value="F:hydrolase activity"/>
    <property type="evidence" value="ECO:0007669"/>
    <property type="project" value="UniProtKB-KW"/>
</dbReference>
<reference evidence="2 3" key="1">
    <citation type="submission" date="2021-03" db="EMBL/GenBank/DDBJ databases">
        <title>Genomic Encyclopedia of Type Strains, Phase IV (KMG-IV): sequencing the most valuable type-strain genomes for metagenomic binning, comparative biology and taxonomic classification.</title>
        <authorList>
            <person name="Goeker M."/>
        </authorList>
    </citation>
    <scope>NUCLEOTIDE SEQUENCE [LARGE SCALE GENOMIC DNA]</scope>
    <source>
        <strain evidence="2 3">DSM 6139</strain>
    </source>
</reference>
<evidence type="ECO:0000259" key="1">
    <source>
        <dbReference type="Pfam" id="PF26348"/>
    </source>
</evidence>
<dbReference type="Proteomes" id="UP001519271">
    <property type="component" value="Unassembled WGS sequence"/>
</dbReference>
<proteinExistence type="predicted"/>